<dbReference type="PANTHER" id="PTHR42964:SF1">
    <property type="entry name" value="POLYKETIDE BIOSYNTHESIS ENOYL-COA HYDRATASE PKSH-RELATED"/>
    <property type="match status" value="1"/>
</dbReference>
<dbReference type="InterPro" id="IPR029045">
    <property type="entry name" value="ClpP/crotonase-like_dom_sf"/>
</dbReference>
<dbReference type="Gene3D" id="1.10.12.10">
    <property type="entry name" value="Lyase 2-enoyl-coa Hydratase, Chain A, domain 2"/>
    <property type="match status" value="1"/>
</dbReference>
<dbReference type="Pfam" id="PF00378">
    <property type="entry name" value="ECH_1"/>
    <property type="match status" value="1"/>
</dbReference>
<evidence type="ECO:0000313" key="3">
    <source>
        <dbReference type="Proteomes" id="UP001451782"/>
    </source>
</evidence>
<protein>
    <submittedName>
        <fullName evidence="2">Crotonase/enoyl-CoA hydratase family protein</fullName>
    </submittedName>
</protein>
<keyword evidence="3" id="KW-1185">Reference proteome</keyword>
<dbReference type="KEGG" id="yag:AABB28_07200"/>
<name>A0AAN0M4K8_9RHOB</name>
<dbReference type="SUPFAM" id="SSF52096">
    <property type="entry name" value="ClpP/crotonase"/>
    <property type="match status" value="1"/>
</dbReference>
<gene>
    <name evidence="2" type="ORF">AABB28_07200</name>
</gene>
<proteinExistence type="inferred from homology"/>
<dbReference type="InterPro" id="IPR014748">
    <property type="entry name" value="Enoyl-CoA_hydra_C"/>
</dbReference>
<comment type="similarity">
    <text evidence="1">Belongs to the enoyl-CoA hydratase/isomerase family.</text>
</comment>
<dbReference type="InterPro" id="IPR001753">
    <property type="entry name" value="Enoyl-CoA_hydra/iso"/>
</dbReference>
<evidence type="ECO:0000313" key="2">
    <source>
        <dbReference type="EMBL" id="WZU65044.1"/>
    </source>
</evidence>
<evidence type="ECO:0000256" key="1">
    <source>
        <dbReference type="ARBA" id="ARBA00005254"/>
    </source>
</evidence>
<accession>A0AAN0M4K8</accession>
<dbReference type="InterPro" id="IPR051683">
    <property type="entry name" value="Enoyl-CoA_Hydratase/Isomerase"/>
</dbReference>
<dbReference type="AlphaFoldDB" id="A0AAN0M4K8"/>
<dbReference type="EMBL" id="CP151762">
    <property type="protein sequence ID" value="WZU65044.1"/>
    <property type="molecule type" value="Genomic_DNA"/>
</dbReference>
<reference evidence="2 3" key="1">
    <citation type="submission" date="2024-04" db="EMBL/GenBank/DDBJ databases">
        <title>Phylogenomic analyses of a clade within the roseobacter group suggest taxonomic reassignments of species of the genera Aestuariivita, Citreicella, Loktanella, Nautella, Pelagibaca, Ruegeria, Thalassobius, Thiobacimonas and Tropicibacter, and the proposal o.</title>
        <authorList>
            <person name="Jeon C.O."/>
        </authorList>
    </citation>
    <scope>NUCLEOTIDE SEQUENCE [LARGE SCALE GENOMIC DNA]</scope>
    <source>
        <strain evidence="2 3">G8-12</strain>
    </source>
</reference>
<organism evidence="2 3">
    <name type="scientific">Yoonia algicola</name>
    <dbReference type="NCBI Taxonomy" id="3137368"/>
    <lineage>
        <taxon>Bacteria</taxon>
        <taxon>Pseudomonadati</taxon>
        <taxon>Pseudomonadota</taxon>
        <taxon>Alphaproteobacteria</taxon>
        <taxon>Rhodobacterales</taxon>
        <taxon>Paracoccaceae</taxon>
        <taxon>Yoonia</taxon>
    </lineage>
</organism>
<dbReference type="Proteomes" id="UP001451782">
    <property type="component" value="Chromosome"/>
</dbReference>
<dbReference type="CDD" id="cd06558">
    <property type="entry name" value="crotonase-like"/>
    <property type="match status" value="1"/>
</dbReference>
<dbReference type="GO" id="GO:0003824">
    <property type="term" value="F:catalytic activity"/>
    <property type="evidence" value="ECO:0007669"/>
    <property type="project" value="UniProtKB-ARBA"/>
</dbReference>
<dbReference type="NCBIfam" id="NF005675">
    <property type="entry name" value="PRK07468.1"/>
    <property type="match status" value="1"/>
</dbReference>
<dbReference type="RefSeq" id="WP_342071395.1">
    <property type="nucleotide sequence ID" value="NZ_CP151762.1"/>
</dbReference>
<dbReference type="Gene3D" id="3.90.226.10">
    <property type="entry name" value="2-enoyl-CoA Hydratase, Chain A, domain 1"/>
    <property type="match status" value="1"/>
</dbReference>
<dbReference type="PANTHER" id="PTHR42964">
    <property type="entry name" value="ENOYL-COA HYDRATASE"/>
    <property type="match status" value="1"/>
</dbReference>
<sequence length="261" mass="26787">MIALDVDARGVATLALARPEKHNALSQALIDDLTAVAAKIAADPAIRVVVLTGQGASFCAGGDLGWMREQMAGDTATKRAAAQSLARMLGAINTLPQPVIGRVQGNAFGGGVGMACVCDIAIAVDHAKFGLTETKLGLIPATIGPYVLARMGEAMARRVFMSGRVFGADEAATLGIIARAVPEGDLDAAVAAEVDPYLACAPGAVAAAKAFARTLGPAIDESVVARSIDALIAQWDSEEAKEGISAFFDRRKPDWAVTSAS</sequence>